<feature type="domain" description="FAD-binding" evidence="7">
    <location>
        <begin position="13"/>
        <end position="340"/>
    </location>
</feature>
<dbReference type="SUPFAM" id="SSF54373">
    <property type="entry name" value="FAD-linked reductases, C-terminal domain"/>
    <property type="match status" value="1"/>
</dbReference>
<comment type="similarity">
    <text evidence="2">Belongs to the paxM FAD-dependent monooxygenase family.</text>
</comment>
<dbReference type="OrthoDB" id="417877at2759"/>
<comment type="caution">
    <text evidence="8">The sequence shown here is derived from an EMBL/GenBank/DDBJ whole genome shotgun (WGS) entry which is preliminary data.</text>
</comment>
<dbReference type="Proteomes" id="UP000193689">
    <property type="component" value="Unassembled WGS sequence"/>
</dbReference>
<evidence type="ECO:0000313" key="9">
    <source>
        <dbReference type="Proteomes" id="UP000193689"/>
    </source>
</evidence>
<gene>
    <name evidence="8" type="ORF">BCR38DRAFT_410903</name>
</gene>
<comment type="pathway">
    <text evidence="1">Secondary metabolite biosynthesis.</text>
</comment>
<dbReference type="GO" id="GO:0044550">
    <property type="term" value="P:secondary metabolite biosynthetic process"/>
    <property type="evidence" value="ECO:0007669"/>
    <property type="project" value="TreeGrafter"/>
</dbReference>
<keyword evidence="6" id="KW-1133">Transmembrane helix</keyword>
<organism evidence="8 9">
    <name type="scientific">Pseudomassariella vexata</name>
    <dbReference type="NCBI Taxonomy" id="1141098"/>
    <lineage>
        <taxon>Eukaryota</taxon>
        <taxon>Fungi</taxon>
        <taxon>Dikarya</taxon>
        <taxon>Ascomycota</taxon>
        <taxon>Pezizomycotina</taxon>
        <taxon>Sordariomycetes</taxon>
        <taxon>Xylariomycetidae</taxon>
        <taxon>Amphisphaeriales</taxon>
        <taxon>Pseudomassariaceae</taxon>
        <taxon>Pseudomassariella</taxon>
    </lineage>
</organism>
<dbReference type="InParanoid" id="A0A1Y2DTK3"/>
<dbReference type="InterPro" id="IPR051104">
    <property type="entry name" value="FAD_monoxygenase"/>
</dbReference>
<evidence type="ECO:0000256" key="6">
    <source>
        <dbReference type="SAM" id="Phobius"/>
    </source>
</evidence>
<dbReference type="RefSeq" id="XP_040714335.1">
    <property type="nucleotide sequence ID" value="XM_040858524.1"/>
</dbReference>
<evidence type="ECO:0000259" key="7">
    <source>
        <dbReference type="Pfam" id="PF01494"/>
    </source>
</evidence>
<dbReference type="PRINTS" id="PR00420">
    <property type="entry name" value="RNGMNOXGNASE"/>
</dbReference>
<evidence type="ECO:0000256" key="2">
    <source>
        <dbReference type="ARBA" id="ARBA00007992"/>
    </source>
</evidence>
<sequence length="437" mass="48255">MSPSPNSTNTLRLHVAIIGGGITGLTLALGLQTRNVSFTIYERASSFKEIGAGIGFSPNAERALKVIDPRVHDAYKRVATPNGEDFFQWVDGRHTDEIIYKLYLGQQGFQGCRRSDFVDELATMIPGENVRFDKQIEGIVEEENGGRVRMRFKDGSVEEADVVIGCDGIRSRTRHVLFGPSHAPSYTHKFCFRALIPLPSALPKLGVHRTSTRFMYNGPEAHIITYPVAMGEILNVLLVISDSNPWTTEDGRHTSSGSKQEALAAFANWHPTARTIVDLLPEQLDKWAIFDMHDRPAPYYARGSVGIAGDAAHAAGPHLGAGAGFGMEDALVLAALLEAADKRCEGGKSKGELCCGALETYNEVRYERTQWLVGLTREACDLFQWQNESAGSDSRKFAEEITWRFQKIWEYDIDGMVRGALEGFGTKSGWPEKGQEI</sequence>
<dbReference type="SUPFAM" id="SSF51905">
    <property type="entry name" value="FAD/NAD(P)-binding domain"/>
    <property type="match status" value="1"/>
</dbReference>
<evidence type="ECO:0000256" key="1">
    <source>
        <dbReference type="ARBA" id="ARBA00005179"/>
    </source>
</evidence>
<keyword evidence="6" id="KW-0472">Membrane</keyword>
<reference evidence="8 9" key="1">
    <citation type="submission" date="2016-07" db="EMBL/GenBank/DDBJ databases">
        <title>Pervasive Adenine N6-methylation of Active Genes in Fungi.</title>
        <authorList>
            <consortium name="DOE Joint Genome Institute"/>
            <person name="Mondo S.J."/>
            <person name="Dannebaum R.O."/>
            <person name="Kuo R.C."/>
            <person name="Labutti K."/>
            <person name="Haridas S."/>
            <person name="Kuo A."/>
            <person name="Salamov A."/>
            <person name="Ahrendt S.R."/>
            <person name="Lipzen A."/>
            <person name="Sullivan W."/>
            <person name="Andreopoulos W.B."/>
            <person name="Clum A."/>
            <person name="Lindquist E."/>
            <person name="Daum C."/>
            <person name="Ramamoorthy G.K."/>
            <person name="Gryganskyi A."/>
            <person name="Culley D."/>
            <person name="Magnuson J.K."/>
            <person name="James T.Y."/>
            <person name="O'Malley M.A."/>
            <person name="Stajich J.E."/>
            <person name="Spatafora J.W."/>
            <person name="Visel A."/>
            <person name="Grigoriev I.V."/>
        </authorList>
    </citation>
    <scope>NUCLEOTIDE SEQUENCE [LARGE SCALE GENOMIC DNA]</scope>
    <source>
        <strain evidence="8 9">CBS 129021</strain>
    </source>
</reference>
<protein>
    <recommendedName>
        <fullName evidence="7">FAD-binding domain-containing protein</fullName>
    </recommendedName>
</protein>
<keyword evidence="9" id="KW-1185">Reference proteome</keyword>
<dbReference type="EMBL" id="MCFJ01000009">
    <property type="protein sequence ID" value="ORY62499.1"/>
    <property type="molecule type" value="Genomic_DNA"/>
</dbReference>
<evidence type="ECO:0000313" key="8">
    <source>
        <dbReference type="EMBL" id="ORY62499.1"/>
    </source>
</evidence>
<proteinExistence type="inferred from homology"/>
<dbReference type="Pfam" id="PF01494">
    <property type="entry name" value="FAD_binding_3"/>
    <property type="match status" value="1"/>
</dbReference>
<dbReference type="GO" id="GO:0071949">
    <property type="term" value="F:FAD binding"/>
    <property type="evidence" value="ECO:0007669"/>
    <property type="project" value="InterPro"/>
</dbReference>
<keyword evidence="6" id="KW-0812">Transmembrane</keyword>
<evidence type="ECO:0000256" key="5">
    <source>
        <dbReference type="ARBA" id="ARBA00023002"/>
    </source>
</evidence>
<keyword evidence="3" id="KW-0285">Flavoprotein</keyword>
<dbReference type="GO" id="GO:0016491">
    <property type="term" value="F:oxidoreductase activity"/>
    <property type="evidence" value="ECO:0007669"/>
    <property type="project" value="UniProtKB-KW"/>
</dbReference>
<feature type="transmembrane region" description="Helical" evidence="6">
    <location>
        <begin position="12"/>
        <end position="31"/>
    </location>
</feature>
<name>A0A1Y2DTK3_9PEZI</name>
<keyword evidence="5" id="KW-0560">Oxidoreductase</keyword>
<dbReference type="PANTHER" id="PTHR46720:SF3">
    <property type="entry name" value="FAD-BINDING DOMAIN-CONTAINING PROTEIN-RELATED"/>
    <property type="match status" value="1"/>
</dbReference>
<evidence type="ECO:0000256" key="3">
    <source>
        <dbReference type="ARBA" id="ARBA00022630"/>
    </source>
</evidence>
<dbReference type="AlphaFoldDB" id="A0A1Y2DTK3"/>
<dbReference type="Gene3D" id="3.50.50.60">
    <property type="entry name" value="FAD/NAD(P)-binding domain"/>
    <property type="match status" value="1"/>
</dbReference>
<dbReference type="InterPro" id="IPR036188">
    <property type="entry name" value="FAD/NAD-bd_sf"/>
</dbReference>
<dbReference type="PANTHER" id="PTHR46720">
    <property type="entry name" value="HYDROXYLASE, PUTATIVE (AFU_ORTHOLOGUE AFUA_3G01460)-RELATED"/>
    <property type="match status" value="1"/>
</dbReference>
<evidence type="ECO:0000256" key="4">
    <source>
        <dbReference type="ARBA" id="ARBA00022827"/>
    </source>
</evidence>
<accession>A0A1Y2DTK3</accession>
<dbReference type="STRING" id="1141098.A0A1Y2DTK3"/>
<keyword evidence="4" id="KW-0274">FAD</keyword>
<dbReference type="InterPro" id="IPR002938">
    <property type="entry name" value="FAD-bd"/>
</dbReference>
<dbReference type="GeneID" id="63774736"/>